<dbReference type="InterPro" id="IPR005025">
    <property type="entry name" value="FMN_Rdtase-like_dom"/>
</dbReference>
<proteinExistence type="inferred from homology"/>
<dbReference type="RefSeq" id="WP_071064587.1">
    <property type="nucleotide sequence ID" value="NZ_MKIE01000016.1"/>
</dbReference>
<dbReference type="NCBIfam" id="NF002999">
    <property type="entry name" value="PRK03767.1"/>
    <property type="match status" value="1"/>
</dbReference>
<accession>A0A1S1V4F7</accession>
<dbReference type="InterPro" id="IPR010089">
    <property type="entry name" value="Flavoprotein_WrbA-like"/>
</dbReference>
<gene>
    <name evidence="3" type="ORF">EUAN_23060</name>
</gene>
<dbReference type="Gene3D" id="3.40.50.360">
    <property type="match status" value="1"/>
</dbReference>
<feature type="domain" description="Flavodoxin-like" evidence="2">
    <location>
        <begin position="6"/>
        <end position="192"/>
    </location>
</feature>
<evidence type="ECO:0000259" key="2">
    <source>
        <dbReference type="PROSITE" id="PS50902"/>
    </source>
</evidence>
<dbReference type="STRING" id="39480.EUAN_23060"/>
<name>A0A1S1V4F7_9FIRM</name>
<organism evidence="3 4">
    <name type="scientific">Andreesenia angusta</name>
    <dbReference type="NCBI Taxonomy" id="39480"/>
    <lineage>
        <taxon>Bacteria</taxon>
        <taxon>Bacillati</taxon>
        <taxon>Bacillota</taxon>
        <taxon>Tissierellia</taxon>
        <taxon>Tissierellales</taxon>
        <taxon>Gottschalkiaceae</taxon>
        <taxon>Andreesenia</taxon>
    </lineage>
</organism>
<dbReference type="NCBIfam" id="TIGR01755">
    <property type="entry name" value="flav_wrbA"/>
    <property type="match status" value="1"/>
</dbReference>
<keyword evidence="3" id="KW-0560">Oxidoreductase</keyword>
<reference evidence="3 4" key="1">
    <citation type="submission" date="2016-09" db="EMBL/GenBank/DDBJ databases">
        <title>Genome sequence of Eubacterium angustum.</title>
        <authorList>
            <person name="Poehlein A."/>
            <person name="Daniel R."/>
        </authorList>
    </citation>
    <scope>NUCLEOTIDE SEQUENCE [LARGE SCALE GENOMIC DNA]</scope>
    <source>
        <strain evidence="3 4">DSM 1989</strain>
    </source>
</reference>
<dbReference type="AlphaFoldDB" id="A0A1S1V4F7"/>
<evidence type="ECO:0000256" key="1">
    <source>
        <dbReference type="ARBA" id="ARBA00006961"/>
    </source>
</evidence>
<dbReference type="GO" id="GO:0003955">
    <property type="term" value="F:NAD(P)H dehydrogenase (quinone) activity"/>
    <property type="evidence" value="ECO:0007669"/>
    <property type="project" value="UniProtKB-EC"/>
</dbReference>
<dbReference type="OrthoDB" id="9801479at2"/>
<dbReference type="EC" id="1.6.5.2" evidence="3"/>
<sequence length="203" mass="21705">MGKVKLAVVYYSKTGINTQLAKWAAEAAEEAGAEVRLLKVQELAPQSVIDSDPGWKSNQEATVEIPEASSSDLDWADAVIFSSPTRFGAMASQMKQFLDIQGGLWAEGKLANKVVSAMSSAQNPHGGQEATVKNIYTVMMHWGAIIASPGYTDASVFKAGGNPYGTTVTQGQDGKMVEDVEDAVKHQAKRTVEVASWIKAGRN</sequence>
<dbReference type="Pfam" id="PF03358">
    <property type="entry name" value="FMN_red"/>
    <property type="match status" value="1"/>
</dbReference>
<dbReference type="GO" id="GO:0010181">
    <property type="term" value="F:FMN binding"/>
    <property type="evidence" value="ECO:0007669"/>
    <property type="project" value="InterPro"/>
</dbReference>
<dbReference type="PROSITE" id="PS50902">
    <property type="entry name" value="FLAVODOXIN_LIKE"/>
    <property type="match status" value="1"/>
</dbReference>
<dbReference type="InterPro" id="IPR029039">
    <property type="entry name" value="Flavoprotein-like_sf"/>
</dbReference>
<comment type="similarity">
    <text evidence="1">Belongs to the WrbA family.</text>
</comment>
<keyword evidence="4" id="KW-1185">Reference proteome</keyword>
<dbReference type="InterPro" id="IPR008254">
    <property type="entry name" value="Flavodoxin/NO_synth"/>
</dbReference>
<evidence type="ECO:0000313" key="4">
    <source>
        <dbReference type="Proteomes" id="UP000180254"/>
    </source>
</evidence>
<dbReference type="GO" id="GO:0016020">
    <property type="term" value="C:membrane"/>
    <property type="evidence" value="ECO:0007669"/>
    <property type="project" value="TreeGrafter"/>
</dbReference>
<dbReference type="EMBL" id="MKIE01000016">
    <property type="protein sequence ID" value="OHW61315.1"/>
    <property type="molecule type" value="Genomic_DNA"/>
</dbReference>
<comment type="caution">
    <text evidence="3">The sequence shown here is derived from an EMBL/GenBank/DDBJ whole genome shotgun (WGS) entry which is preliminary data.</text>
</comment>
<dbReference type="SUPFAM" id="SSF52218">
    <property type="entry name" value="Flavoproteins"/>
    <property type="match status" value="1"/>
</dbReference>
<evidence type="ECO:0000313" key="3">
    <source>
        <dbReference type="EMBL" id="OHW61315.1"/>
    </source>
</evidence>
<protein>
    <submittedName>
        <fullName evidence="3">NAD(P)H dehydrogenase (Quinone)</fullName>
        <ecNumber evidence="3">1.6.5.2</ecNumber>
    </submittedName>
</protein>
<dbReference type="Proteomes" id="UP000180254">
    <property type="component" value="Unassembled WGS sequence"/>
</dbReference>
<dbReference type="PANTHER" id="PTHR30546:SF23">
    <property type="entry name" value="FLAVOPROTEIN-LIKE PROTEIN YCP4-RELATED"/>
    <property type="match status" value="1"/>
</dbReference>
<dbReference type="PANTHER" id="PTHR30546">
    <property type="entry name" value="FLAVODOXIN-RELATED PROTEIN WRBA-RELATED"/>
    <property type="match status" value="1"/>
</dbReference>